<accession>A0A6J5KRP3</accession>
<dbReference type="InterPro" id="IPR041657">
    <property type="entry name" value="HTH_17"/>
</dbReference>
<evidence type="ECO:0000313" key="2">
    <source>
        <dbReference type="EMBL" id="CAB4125108.1"/>
    </source>
</evidence>
<sequence>MPTPQKEDSLRTDFGLMSQDDLSALLSLTKETLREWRRLKQGPSFVRIGKGVFYRRQDVQDWINGNVVAAKALNG</sequence>
<dbReference type="SUPFAM" id="SSF46955">
    <property type="entry name" value="Putative DNA-binding domain"/>
    <property type="match status" value="1"/>
</dbReference>
<proteinExistence type="predicted"/>
<organism evidence="2">
    <name type="scientific">uncultured Caudovirales phage</name>
    <dbReference type="NCBI Taxonomy" id="2100421"/>
    <lineage>
        <taxon>Viruses</taxon>
        <taxon>Duplodnaviria</taxon>
        <taxon>Heunggongvirae</taxon>
        <taxon>Uroviricota</taxon>
        <taxon>Caudoviricetes</taxon>
        <taxon>Peduoviridae</taxon>
        <taxon>Maltschvirus</taxon>
        <taxon>Maltschvirus maltsch</taxon>
    </lineage>
</organism>
<protein>
    <submittedName>
        <fullName evidence="2">Helix-turn-helix domain containing protein</fullName>
    </submittedName>
</protein>
<feature type="domain" description="Helix-turn-helix" evidence="1">
    <location>
        <begin position="16"/>
        <end position="66"/>
    </location>
</feature>
<dbReference type="Pfam" id="PF12728">
    <property type="entry name" value="HTH_17"/>
    <property type="match status" value="1"/>
</dbReference>
<reference evidence="2" key="1">
    <citation type="submission" date="2020-04" db="EMBL/GenBank/DDBJ databases">
        <authorList>
            <person name="Chiriac C."/>
            <person name="Salcher M."/>
            <person name="Ghai R."/>
            <person name="Kavagutti S V."/>
        </authorList>
    </citation>
    <scope>NUCLEOTIDE SEQUENCE</scope>
</reference>
<dbReference type="InterPro" id="IPR009061">
    <property type="entry name" value="DNA-bd_dom_put_sf"/>
</dbReference>
<gene>
    <name evidence="2" type="ORF">UFOVP55_60</name>
</gene>
<dbReference type="EMBL" id="LR796185">
    <property type="protein sequence ID" value="CAB4125108.1"/>
    <property type="molecule type" value="Genomic_DNA"/>
</dbReference>
<name>A0A6J5KRP3_9CAUD</name>
<evidence type="ECO:0000259" key="1">
    <source>
        <dbReference type="Pfam" id="PF12728"/>
    </source>
</evidence>